<gene>
    <name evidence="1" type="ORF">NBH20_15425</name>
</gene>
<protein>
    <submittedName>
        <fullName evidence="1">Uncharacterized protein</fullName>
    </submittedName>
</protein>
<accession>A0ABT0V9Q1</accession>
<name>A0ABT0V9Q1_9HYPH</name>
<dbReference type="RefSeq" id="WP_250945689.1">
    <property type="nucleotide sequence ID" value="NZ_JAMQAY010000006.1"/>
</dbReference>
<sequence>MNENPKTIADIKNKFITSLCYSRYFMMNNSASRPPGIFAPDGIIHGLRIKEYVICLLKKEGGGLLNNDGGKPPSAILMADPVRLILPKNGGIDG</sequence>
<proteinExistence type="predicted"/>
<evidence type="ECO:0000313" key="2">
    <source>
        <dbReference type="Proteomes" id="UP001155079"/>
    </source>
</evidence>
<dbReference type="Proteomes" id="UP001155079">
    <property type="component" value="Unassembled WGS sequence"/>
</dbReference>
<reference evidence="1 2" key="1">
    <citation type="submission" date="2022-06" db="EMBL/GenBank/DDBJ databases">
        <authorList>
            <person name="Sun Q."/>
        </authorList>
    </citation>
    <scope>NUCLEOTIDE SEQUENCE [LARGE SCALE GENOMIC DNA]</scope>
    <source>
        <strain evidence="1 2">S153</strain>
    </source>
</reference>
<comment type="caution">
    <text evidence="1">The sequence shown here is derived from an EMBL/GenBank/DDBJ whole genome shotgun (WGS) entry which is preliminary data.</text>
</comment>
<dbReference type="EMBL" id="JAMQAY010000006">
    <property type="protein sequence ID" value="MCM2402556.1"/>
    <property type="molecule type" value="Genomic_DNA"/>
</dbReference>
<organism evidence="1 2">
    <name type="scientific">Ciceribacter sichuanensis</name>
    <dbReference type="NCBI Taxonomy" id="2949647"/>
    <lineage>
        <taxon>Bacteria</taxon>
        <taxon>Pseudomonadati</taxon>
        <taxon>Pseudomonadota</taxon>
        <taxon>Alphaproteobacteria</taxon>
        <taxon>Hyphomicrobiales</taxon>
        <taxon>Rhizobiaceae</taxon>
        <taxon>Ciceribacter</taxon>
    </lineage>
</organism>
<evidence type="ECO:0000313" key="1">
    <source>
        <dbReference type="EMBL" id="MCM2402556.1"/>
    </source>
</evidence>
<keyword evidence="2" id="KW-1185">Reference proteome</keyword>